<dbReference type="PROSITE" id="PS51098">
    <property type="entry name" value="PTS_EIIB_TYPE_1"/>
    <property type="match status" value="1"/>
</dbReference>
<evidence type="ECO:0000256" key="11">
    <source>
        <dbReference type="PROSITE-ProRule" id="PRU00421"/>
    </source>
</evidence>
<dbReference type="PANTHER" id="PTHR30009">
    <property type="entry name" value="CYTOCHROME C-TYPE SYNTHESIS PROTEIN AND PTS TRANSMEMBRANE COMPONENT"/>
    <property type="match status" value="1"/>
</dbReference>
<evidence type="ECO:0000313" key="17">
    <source>
        <dbReference type="Proteomes" id="UP000033533"/>
    </source>
</evidence>
<keyword evidence="7 12" id="KW-0812">Transmembrane</keyword>
<evidence type="ECO:0000256" key="9">
    <source>
        <dbReference type="ARBA" id="ARBA00022989"/>
    </source>
</evidence>
<dbReference type="Proteomes" id="UP000033533">
    <property type="component" value="Unassembled WGS sequence"/>
</dbReference>
<dbReference type="InterPro" id="IPR018113">
    <property type="entry name" value="PTrfase_EIIB_Cys"/>
</dbReference>
<keyword evidence="10 12" id="KW-0472">Membrane</keyword>
<accession>A0A0F4LG58</accession>
<gene>
    <name evidence="16" type="ORF">JF76_05630</name>
</gene>
<dbReference type="InterPro" id="IPR036878">
    <property type="entry name" value="Glu_permease_IIB"/>
</dbReference>
<dbReference type="HOGENOM" id="CLU_012312_1_1_9"/>
<dbReference type="InterPro" id="IPR050429">
    <property type="entry name" value="PTS_Glucose_EIICBA"/>
</dbReference>
<dbReference type="AlphaFoldDB" id="A0A0F4LG58"/>
<dbReference type="InterPro" id="IPR003352">
    <property type="entry name" value="PTS_EIIC"/>
</dbReference>
<evidence type="ECO:0000256" key="12">
    <source>
        <dbReference type="SAM" id="Phobius"/>
    </source>
</evidence>
<protein>
    <submittedName>
        <fullName evidence="16">PTS Glc IIABC</fullName>
    </submittedName>
</protein>
<dbReference type="PROSITE" id="PS01035">
    <property type="entry name" value="PTS_EIIB_TYPE_1_CYS"/>
    <property type="match status" value="1"/>
</dbReference>
<evidence type="ECO:0000256" key="10">
    <source>
        <dbReference type="ARBA" id="ARBA00023136"/>
    </source>
</evidence>
<dbReference type="InterPro" id="IPR013013">
    <property type="entry name" value="PTS_EIIC_1"/>
</dbReference>
<dbReference type="PROSITE" id="PS51103">
    <property type="entry name" value="PTS_EIIC_TYPE_1"/>
    <property type="match status" value="1"/>
</dbReference>
<comment type="caution">
    <text evidence="16">The sequence shown here is derived from an EMBL/GenBank/DDBJ whole genome shotgun (WGS) entry which is preliminary data.</text>
</comment>
<dbReference type="Pfam" id="PF00358">
    <property type="entry name" value="PTS_EIIA_1"/>
    <property type="match status" value="1"/>
</dbReference>
<evidence type="ECO:0000256" key="2">
    <source>
        <dbReference type="ARBA" id="ARBA00022448"/>
    </source>
</evidence>
<dbReference type="FunFam" id="2.70.70.10:FF:000001">
    <property type="entry name" value="PTS system glucose-specific IIA component"/>
    <property type="match status" value="1"/>
</dbReference>
<dbReference type="InterPro" id="IPR001996">
    <property type="entry name" value="PTS_IIB_1"/>
</dbReference>
<evidence type="ECO:0000256" key="7">
    <source>
        <dbReference type="ARBA" id="ARBA00022692"/>
    </source>
</evidence>
<evidence type="ECO:0000256" key="3">
    <source>
        <dbReference type="ARBA" id="ARBA00022475"/>
    </source>
</evidence>
<comment type="subcellular location">
    <subcellularLocation>
        <location evidence="1">Cell membrane</location>
        <topology evidence="1">Multi-pass membrane protein</topology>
    </subcellularLocation>
</comment>
<evidence type="ECO:0000256" key="6">
    <source>
        <dbReference type="ARBA" id="ARBA00022683"/>
    </source>
</evidence>
<dbReference type="GO" id="GO:0090563">
    <property type="term" value="F:protein-phosphocysteine-sugar phosphotransferase activity"/>
    <property type="evidence" value="ECO:0007669"/>
    <property type="project" value="TreeGrafter"/>
</dbReference>
<dbReference type="GO" id="GO:0016301">
    <property type="term" value="F:kinase activity"/>
    <property type="evidence" value="ECO:0007669"/>
    <property type="project" value="UniProtKB-KW"/>
</dbReference>
<feature type="domain" description="PTS EIIC type-1" evidence="15">
    <location>
        <begin position="8"/>
        <end position="412"/>
    </location>
</feature>
<dbReference type="InterPro" id="IPR001127">
    <property type="entry name" value="PTS_EIIA_1_perm"/>
</dbReference>
<keyword evidence="6" id="KW-0598">Phosphotransferase system</keyword>
<feature type="transmembrane region" description="Helical" evidence="12">
    <location>
        <begin position="353"/>
        <end position="372"/>
    </location>
</feature>
<organism evidence="16 17">
    <name type="scientific">Lactobacillus kullabergensis</name>
    <dbReference type="NCBI Taxonomy" id="1218493"/>
    <lineage>
        <taxon>Bacteria</taxon>
        <taxon>Bacillati</taxon>
        <taxon>Bacillota</taxon>
        <taxon>Bacilli</taxon>
        <taxon>Lactobacillales</taxon>
        <taxon>Lactobacillaceae</taxon>
        <taxon>Lactobacillus</taxon>
    </lineage>
</organism>
<sequence>MTKNKRFTAIGQWFSQLGQAFMLPIAILPVAGLLLGLGGALTNDAAVSAFPVLNQVWLQNTLKIMNFAGNAVFSNLALIFSIGLAVGLAKGDKGTAGLAGGVAYLVYTATISGLLQLFNPKNTIDTGVLGAIVIGSVVAYLHNHYRKIQLPQFLGFFGGSRFVPIISAIAAIVIGAIFYLIWPPIQGWLTTAGHAIAAMGSFGSFLYGFLLRLTGAVGLHHTIYPMFWYTALGGTAEVAGKTVVGAQNIFFAQLADPNFHGLFTYGTRFFAGRFATMMFGLPGAALAMYLCLPKANRKKDGGLYLSGGLTSFLTGITEPLEYSFLFVAPWLYLIHSFLDGCSFYLADIMNIRIGNSFSGGLIDYLLFGVLQGKDKTNWPNVLIIGVIWFFLYFFVFTFCIKKFHVNIPGMQTEVDNDVEKTDYKSGNVTSLHTESEQIIAALGGAENINTISACATRLRISLKDNSQVNEPVFKKLGSPGVLKVAGGLQIIFGGKADLYSQEINDLLAHPQRKNETTTSHDAEDNIVSENNKMTIDFTAPVNGKFKSLVDVDDEVFSKKMMGEGFAIEPTDQHIFSPVEGEVVSIFKTKHAIGLKTKDGLEVLLHMGIDTVDLAGKPFTIKVKEGEKVSPKSELAEVDLEQIKASGKKPTIITVITNSIDHVIQASDDAKTGDKIHAQDDVYHALVK</sequence>
<dbReference type="PANTHER" id="PTHR30009:SF24">
    <property type="entry name" value="PTS SYSTEM, IIBC COMPONENT"/>
    <property type="match status" value="1"/>
</dbReference>
<evidence type="ECO:0000259" key="13">
    <source>
        <dbReference type="PROSITE" id="PS51093"/>
    </source>
</evidence>
<keyword evidence="9 12" id="KW-1133">Transmembrane helix</keyword>
<feature type="transmembrane region" description="Helical" evidence="12">
    <location>
        <begin position="21"/>
        <end position="41"/>
    </location>
</feature>
<proteinExistence type="predicted"/>
<feature type="transmembrane region" description="Helical" evidence="12">
    <location>
        <begin position="378"/>
        <end position="400"/>
    </location>
</feature>
<dbReference type="CDD" id="cd00212">
    <property type="entry name" value="PTS_IIB_glc"/>
    <property type="match status" value="1"/>
</dbReference>
<dbReference type="STRING" id="1218493.JF76_05630"/>
<dbReference type="GO" id="GO:0008982">
    <property type="term" value="F:protein-N(PI)-phosphohistidine-sugar phosphotransferase activity"/>
    <property type="evidence" value="ECO:0007669"/>
    <property type="project" value="InterPro"/>
</dbReference>
<feature type="transmembrane region" description="Helical" evidence="12">
    <location>
        <begin position="194"/>
        <end position="214"/>
    </location>
</feature>
<dbReference type="Pfam" id="PF02378">
    <property type="entry name" value="PTS_EIIC"/>
    <property type="match status" value="1"/>
</dbReference>
<feature type="domain" description="PTS EIIB type-1" evidence="14">
    <location>
        <begin position="432"/>
        <end position="513"/>
    </location>
</feature>
<feature type="transmembrane region" description="Helical" evidence="12">
    <location>
        <begin position="96"/>
        <end position="118"/>
    </location>
</feature>
<evidence type="ECO:0000256" key="5">
    <source>
        <dbReference type="ARBA" id="ARBA00022679"/>
    </source>
</evidence>
<dbReference type="InterPro" id="IPR011055">
    <property type="entry name" value="Dup_hybrid_motif"/>
</dbReference>
<dbReference type="SUPFAM" id="SSF55604">
    <property type="entry name" value="Glucose permease domain IIB"/>
    <property type="match status" value="1"/>
</dbReference>
<dbReference type="Pfam" id="PF00367">
    <property type="entry name" value="PTS_EIIB"/>
    <property type="match status" value="1"/>
</dbReference>
<feature type="transmembrane region" description="Helical" evidence="12">
    <location>
        <begin position="124"/>
        <end position="141"/>
    </location>
</feature>
<evidence type="ECO:0000256" key="4">
    <source>
        <dbReference type="ARBA" id="ARBA00022597"/>
    </source>
</evidence>
<dbReference type="PROSITE" id="PS00371">
    <property type="entry name" value="PTS_EIIA_TYPE_1_HIS"/>
    <property type="match status" value="1"/>
</dbReference>
<feature type="transmembrane region" description="Helical" evidence="12">
    <location>
        <begin position="162"/>
        <end position="182"/>
    </location>
</feature>
<keyword evidence="8" id="KW-0418">Kinase</keyword>
<reference evidence="16 17" key="1">
    <citation type="submission" date="2014-12" db="EMBL/GenBank/DDBJ databases">
        <title>Comparative genomics of the lactic acid bacteria isolated from the honey bee gut.</title>
        <authorList>
            <person name="Ellegaard K.M."/>
            <person name="Tamarit D."/>
            <person name="Javelind E."/>
            <person name="Olofsson T."/>
            <person name="Andersson S.G."/>
            <person name="Vasquez A."/>
        </authorList>
    </citation>
    <scope>NUCLEOTIDE SEQUENCE [LARGE SCALE GENOMIC DNA]</scope>
    <source>
        <strain evidence="16 17">Biut2</strain>
    </source>
</reference>
<dbReference type="Gene3D" id="2.70.70.10">
    <property type="entry name" value="Glucose Permease (Domain IIA)"/>
    <property type="match status" value="1"/>
</dbReference>
<dbReference type="RefSeq" id="WP_045927741.1">
    <property type="nucleotide sequence ID" value="NZ_JBHSZS010000007.1"/>
</dbReference>
<dbReference type="SUPFAM" id="SSF51261">
    <property type="entry name" value="Duplicated hybrid motif"/>
    <property type="match status" value="1"/>
</dbReference>
<feature type="domain" description="PTS EIIA type-1" evidence="13">
    <location>
        <begin position="553"/>
        <end position="657"/>
    </location>
</feature>
<dbReference type="NCBIfam" id="TIGR00826">
    <property type="entry name" value="EIIB_glc"/>
    <property type="match status" value="1"/>
</dbReference>
<name>A0A0F4LG58_9LACO</name>
<feature type="transmembrane region" description="Helical" evidence="12">
    <location>
        <begin position="226"/>
        <end position="250"/>
    </location>
</feature>
<dbReference type="Gene3D" id="3.30.1360.60">
    <property type="entry name" value="Glucose permease domain IIB"/>
    <property type="match status" value="1"/>
</dbReference>
<dbReference type="GO" id="GO:0009401">
    <property type="term" value="P:phosphoenolpyruvate-dependent sugar phosphotransferase system"/>
    <property type="evidence" value="ECO:0007669"/>
    <property type="project" value="UniProtKB-KW"/>
</dbReference>
<feature type="active site" description="Phosphocysteine intermediate; for EIIB activity" evidence="11">
    <location>
        <position position="454"/>
    </location>
</feature>
<feature type="transmembrane region" description="Helical" evidence="12">
    <location>
        <begin position="67"/>
        <end position="89"/>
    </location>
</feature>
<evidence type="ECO:0000256" key="1">
    <source>
        <dbReference type="ARBA" id="ARBA00004651"/>
    </source>
</evidence>
<evidence type="ECO:0000259" key="14">
    <source>
        <dbReference type="PROSITE" id="PS51098"/>
    </source>
</evidence>
<keyword evidence="5" id="KW-0808">Transferase</keyword>
<dbReference type="GO" id="GO:0005886">
    <property type="term" value="C:plasma membrane"/>
    <property type="evidence" value="ECO:0007669"/>
    <property type="project" value="UniProtKB-SubCell"/>
</dbReference>
<evidence type="ECO:0000259" key="15">
    <source>
        <dbReference type="PROSITE" id="PS51103"/>
    </source>
</evidence>
<feature type="transmembrane region" description="Helical" evidence="12">
    <location>
        <begin position="270"/>
        <end position="290"/>
    </location>
</feature>
<keyword evidence="4" id="KW-0762">Sugar transport</keyword>
<keyword evidence="2" id="KW-0813">Transport</keyword>
<keyword evidence="3" id="KW-1003">Cell membrane</keyword>
<dbReference type="EMBL" id="JXBY01000013">
    <property type="protein sequence ID" value="KJY57575.1"/>
    <property type="molecule type" value="Genomic_DNA"/>
</dbReference>
<evidence type="ECO:0000313" key="16">
    <source>
        <dbReference type="EMBL" id="KJY57575.1"/>
    </source>
</evidence>
<dbReference type="PATRIC" id="fig|1218493.3.peg.603"/>
<dbReference type="PROSITE" id="PS51093">
    <property type="entry name" value="PTS_EIIA_TYPE_1"/>
    <property type="match status" value="1"/>
</dbReference>
<evidence type="ECO:0000256" key="8">
    <source>
        <dbReference type="ARBA" id="ARBA00022777"/>
    </source>
</evidence>
<dbReference type="NCBIfam" id="TIGR00830">
    <property type="entry name" value="PTBA"/>
    <property type="match status" value="1"/>
</dbReference>